<comment type="caution">
    <text evidence="4">The sequence shown here is derived from an EMBL/GenBank/DDBJ whole genome shotgun (WGS) entry which is preliminary data.</text>
</comment>
<evidence type="ECO:0000256" key="2">
    <source>
        <dbReference type="ARBA" id="ARBA00022737"/>
    </source>
</evidence>
<reference evidence="4 5" key="1">
    <citation type="journal article" date="2023" name="Elife">
        <title>Identification of key yeast species and microbe-microbe interactions impacting larval growth of Drosophila in the wild.</title>
        <authorList>
            <person name="Mure A."/>
            <person name="Sugiura Y."/>
            <person name="Maeda R."/>
            <person name="Honda K."/>
            <person name="Sakurai N."/>
            <person name="Takahashi Y."/>
            <person name="Watada M."/>
            <person name="Katoh T."/>
            <person name="Gotoh A."/>
            <person name="Gotoh Y."/>
            <person name="Taniguchi I."/>
            <person name="Nakamura K."/>
            <person name="Hayashi T."/>
            <person name="Katayama T."/>
            <person name="Uemura T."/>
            <person name="Hattori Y."/>
        </authorList>
    </citation>
    <scope>NUCLEOTIDE SEQUENCE [LARGE SCALE GENOMIC DNA]</scope>
    <source>
        <strain evidence="4 5">PK-24</strain>
    </source>
</reference>
<keyword evidence="1" id="KW-0853">WD repeat</keyword>
<organism evidence="4 5">
    <name type="scientific">Pichia kluyveri</name>
    <name type="common">Yeast</name>
    <dbReference type="NCBI Taxonomy" id="36015"/>
    <lineage>
        <taxon>Eukaryota</taxon>
        <taxon>Fungi</taxon>
        <taxon>Dikarya</taxon>
        <taxon>Ascomycota</taxon>
        <taxon>Saccharomycotina</taxon>
        <taxon>Pichiomycetes</taxon>
        <taxon>Pichiales</taxon>
        <taxon>Pichiaceae</taxon>
        <taxon>Pichia</taxon>
    </lineage>
</organism>
<protein>
    <submittedName>
        <fullName evidence="4">Diphthamide synthase</fullName>
    </submittedName>
</protein>
<sequence>MTGLNRKALFKTNAPPCCLRINPLDPTIVYFGTYTLIEGHNRKGTIEVWKLSQNYHTPGDFPDNDNPEINVSSLPLIGMCINSIETNGAVLDIKIDEKSINSNNESFLISTAHSTGNITFWNINKSDPLNINQLHNVQLFPKPTSSSNETLITSINFHPRNSQISFTTTTGMVGYYEYEQLPSAEEGMTIFPTEHSLEAWYADWAHAPELDGVVFSGGDDAQLIAHDIRQPMSVFATNRIHDAGIVSILTSRKGWCENVTDPYMIWTGGYDDQLCVLDLRAGLNISSGSLFPGMPPMVKEKHNLNGGVWRLIPSPHRYDNRVMTCNMYDGGRIVSYNSENAQDVEVVNTFKGEHSSITYGGDWVENTIVSCSFYDNVVQVWDGGI</sequence>
<dbReference type="SUPFAM" id="SSF50978">
    <property type="entry name" value="WD40 repeat-like"/>
    <property type="match status" value="1"/>
</dbReference>
<proteinExistence type="predicted"/>
<keyword evidence="5" id="KW-1185">Reference proteome</keyword>
<dbReference type="PANTHER" id="PTHR46042:SF1">
    <property type="entry name" value="DIPHTHINE METHYLTRANSFERASE"/>
    <property type="match status" value="1"/>
</dbReference>
<dbReference type="GO" id="GO:0017183">
    <property type="term" value="P:protein histidyl modification to diphthamide"/>
    <property type="evidence" value="ECO:0007669"/>
    <property type="project" value="TreeGrafter"/>
</dbReference>
<gene>
    <name evidence="4" type="ORF">DAPK24_037730</name>
</gene>
<keyword evidence="2" id="KW-0677">Repeat</keyword>
<comment type="pathway">
    <text evidence="3">Protein modification.</text>
</comment>
<dbReference type="AlphaFoldDB" id="A0AAV5R7K0"/>
<evidence type="ECO:0000256" key="3">
    <source>
        <dbReference type="ARBA" id="ARBA00043952"/>
    </source>
</evidence>
<dbReference type="PANTHER" id="PTHR46042">
    <property type="entry name" value="DIPHTHINE METHYLTRANSFERASE"/>
    <property type="match status" value="1"/>
</dbReference>
<evidence type="ECO:0000313" key="5">
    <source>
        <dbReference type="Proteomes" id="UP001378960"/>
    </source>
</evidence>
<dbReference type="InterPro" id="IPR036322">
    <property type="entry name" value="WD40_repeat_dom_sf"/>
</dbReference>
<dbReference type="GO" id="GO:0005737">
    <property type="term" value="C:cytoplasm"/>
    <property type="evidence" value="ECO:0007669"/>
    <property type="project" value="TreeGrafter"/>
</dbReference>
<evidence type="ECO:0000313" key="4">
    <source>
        <dbReference type="EMBL" id="GMM47198.1"/>
    </source>
</evidence>
<dbReference type="EMBL" id="BTGB01000005">
    <property type="protein sequence ID" value="GMM47198.1"/>
    <property type="molecule type" value="Genomic_DNA"/>
</dbReference>
<name>A0AAV5R7K0_PICKL</name>
<accession>A0AAV5R7K0</accession>
<dbReference type="InterPro" id="IPR052415">
    <property type="entry name" value="Diphthine_MTase"/>
</dbReference>
<dbReference type="InterPro" id="IPR015943">
    <property type="entry name" value="WD40/YVTN_repeat-like_dom_sf"/>
</dbReference>
<dbReference type="Proteomes" id="UP001378960">
    <property type="component" value="Unassembled WGS sequence"/>
</dbReference>
<dbReference type="Gene3D" id="2.130.10.10">
    <property type="entry name" value="YVTN repeat-like/Quinoprotein amine dehydrogenase"/>
    <property type="match status" value="1"/>
</dbReference>
<dbReference type="GO" id="GO:0061685">
    <property type="term" value="F:diphthine methylesterase activity"/>
    <property type="evidence" value="ECO:0007669"/>
    <property type="project" value="TreeGrafter"/>
</dbReference>
<evidence type="ECO:0000256" key="1">
    <source>
        <dbReference type="ARBA" id="ARBA00022574"/>
    </source>
</evidence>